<dbReference type="PANTHER" id="PTHR42711:SF19">
    <property type="entry name" value="DOXORUBICIN RESISTANCE ATP-BINDING PROTEIN DRRA"/>
    <property type="match status" value="1"/>
</dbReference>
<gene>
    <name evidence="11" type="ORF">HNR67_005458</name>
</gene>
<dbReference type="InterPro" id="IPR003593">
    <property type="entry name" value="AAA+_ATPase"/>
</dbReference>
<reference evidence="11 12" key="1">
    <citation type="submission" date="2020-08" db="EMBL/GenBank/DDBJ databases">
        <title>Sequencing the genomes of 1000 actinobacteria strains.</title>
        <authorList>
            <person name="Klenk H.-P."/>
        </authorList>
    </citation>
    <scope>NUCLEOTIDE SEQUENCE [LARGE SCALE GENOMIC DNA]</scope>
    <source>
        <strain evidence="11 12">DSM 44230</strain>
    </source>
</reference>
<dbReference type="GO" id="GO:0046677">
    <property type="term" value="P:response to antibiotic"/>
    <property type="evidence" value="ECO:0007669"/>
    <property type="project" value="UniProtKB-KW"/>
</dbReference>
<dbReference type="PROSITE" id="PS50893">
    <property type="entry name" value="ABC_TRANSPORTER_2"/>
    <property type="match status" value="1"/>
</dbReference>
<dbReference type="GO" id="GO:0005524">
    <property type="term" value="F:ATP binding"/>
    <property type="evidence" value="ECO:0007669"/>
    <property type="project" value="UniProtKB-KW"/>
</dbReference>
<dbReference type="GO" id="GO:1900753">
    <property type="term" value="P:doxorubicin transport"/>
    <property type="evidence" value="ECO:0007669"/>
    <property type="project" value="InterPro"/>
</dbReference>
<sequence>MKAVQGVDLDVVQGEIVAFLGPNGAGKSTTLRMLTTLLPATSGEARVAGFDVRANPDAVRGRIGYIGQKHGASEGQQVRDELVAQGRIYGLAAADAGKRADELLEQLELAEQAKRYVATLSGGQKRRLDVALGLIHRPDLLFLDEPSTGLDPHSRANLWTHITGLREQYGTTIFLTTHYLDEADTAAERVIVIDHGRIIAEGTPDQLKAKVSGDLVTVEFGEPEAAARAVAIGEALPGAHEVNAEGSRLTLRIEHGDEALPTLVRALDTAEIRLRGLNVSRPSLDDVFLSLTGRSLREESA</sequence>
<dbReference type="Gene3D" id="3.40.50.300">
    <property type="entry name" value="P-loop containing nucleotide triphosphate hydrolases"/>
    <property type="match status" value="1"/>
</dbReference>
<keyword evidence="5 11" id="KW-0067">ATP-binding</keyword>
<dbReference type="SMART" id="SM00382">
    <property type="entry name" value="AAA"/>
    <property type="match status" value="1"/>
</dbReference>
<dbReference type="GO" id="GO:0005886">
    <property type="term" value="C:plasma membrane"/>
    <property type="evidence" value="ECO:0007669"/>
    <property type="project" value="UniProtKB-SubCell"/>
</dbReference>
<dbReference type="Proteomes" id="UP000533598">
    <property type="component" value="Unassembled WGS sequence"/>
</dbReference>
<keyword evidence="8" id="KW-0046">Antibiotic resistance</keyword>
<feature type="domain" description="ABC transporter" evidence="10">
    <location>
        <begin position="1"/>
        <end position="220"/>
    </location>
</feature>
<evidence type="ECO:0000259" key="10">
    <source>
        <dbReference type="PROSITE" id="PS50893"/>
    </source>
</evidence>
<dbReference type="Pfam" id="PF00005">
    <property type="entry name" value="ABC_tran"/>
    <property type="match status" value="1"/>
</dbReference>
<dbReference type="InterPro" id="IPR003439">
    <property type="entry name" value="ABC_transporter-like_ATP-bd"/>
</dbReference>
<evidence type="ECO:0000313" key="11">
    <source>
        <dbReference type="EMBL" id="MBB4679340.1"/>
    </source>
</evidence>
<dbReference type="InterPro" id="IPR027417">
    <property type="entry name" value="P-loop_NTPase"/>
</dbReference>
<dbReference type="Pfam" id="PF13732">
    <property type="entry name" value="DrrA1-3_C"/>
    <property type="match status" value="1"/>
</dbReference>
<dbReference type="InterPro" id="IPR017871">
    <property type="entry name" value="ABC_transporter-like_CS"/>
</dbReference>
<keyword evidence="6" id="KW-1278">Translocase</keyword>
<evidence type="ECO:0000256" key="2">
    <source>
        <dbReference type="ARBA" id="ARBA00022448"/>
    </source>
</evidence>
<comment type="caution">
    <text evidence="11">The sequence shown here is derived from an EMBL/GenBank/DDBJ whole genome shotgun (WGS) entry which is preliminary data.</text>
</comment>
<dbReference type="GO" id="GO:0016887">
    <property type="term" value="F:ATP hydrolysis activity"/>
    <property type="evidence" value="ECO:0007669"/>
    <property type="project" value="InterPro"/>
</dbReference>
<name>A0A7W7FVS1_9PSEU</name>
<dbReference type="PROSITE" id="PS00211">
    <property type="entry name" value="ABC_TRANSPORTER_1"/>
    <property type="match status" value="1"/>
</dbReference>
<keyword evidence="4" id="KW-0547">Nucleotide-binding</keyword>
<accession>A0A7W7FVS1</accession>
<dbReference type="PANTHER" id="PTHR42711">
    <property type="entry name" value="ABC TRANSPORTER ATP-BINDING PROTEIN"/>
    <property type="match status" value="1"/>
</dbReference>
<keyword evidence="3" id="KW-1003">Cell membrane</keyword>
<comment type="subcellular location">
    <subcellularLocation>
        <location evidence="1">Cell membrane</location>
        <topology evidence="1">Peripheral membrane protein</topology>
        <orientation evidence="1">Cytoplasmic side</orientation>
    </subcellularLocation>
</comment>
<evidence type="ECO:0000256" key="5">
    <source>
        <dbReference type="ARBA" id="ARBA00022840"/>
    </source>
</evidence>
<keyword evidence="12" id="KW-1185">Reference proteome</keyword>
<evidence type="ECO:0000256" key="9">
    <source>
        <dbReference type="ARBA" id="ARBA00049985"/>
    </source>
</evidence>
<dbReference type="NCBIfam" id="TIGR01188">
    <property type="entry name" value="drrA"/>
    <property type="match status" value="1"/>
</dbReference>
<dbReference type="EMBL" id="JACHMH010000001">
    <property type="protein sequence ID" value="MBB4679340.1"/>
    <property type="molecule type" value="Genomic_DNA"/>
</dbReference>
<dbReference type="AlphaFoldDB" id="A0A7W7FVS1"/>
<organism evidence="11 12">
    <name type="scientific">Crossiella cryophila</name>
    <dbReference type="NCBI Taxonomy" id="43355"/>
    <lineage>
        <taxon>Bacteria</taxon>
        <taxon>Bacillati</taxon>
        <taxon>Actinomycetota</taxon>
        <taxon>Actinomycetes</taxon>
        <taxon>Pseudonocardiales</taxon>
        <taxon>Pseudonocardiaceae</taxon>
        <taxon>Crossiella</taxon>
    </lineage>
</organism>
<evidence type="ECO:0000256" key="4">
    <source>
        <dbReference type="ARBA" id="ARBA00022741"/>
    </source>
</evidence>
<evidence type="ECO:0000256" key="1">
    <source>
        <dbReference type="ARBA" id="ARBA00004413"/>
    </source>
</evidence>
<dbReference type="InterPro" id="IPR025302">
    <property type="entry name" value="DrrA1/2-like_C"/>
</dbReference>
<dbReference type="InterPro" id="IPR050763">
    <property type="entry name" value="ABC_transporter_ATP-binding"/>
</dbReference>
<dbReference type="InterPro" id="IPR005894">
    <property type="entry name" value="DrrA"/>
</dbReference>
<dbReference type="GO" id="GO:0043215">
    <property type="term" value="P:daunorubicin transport"/>
    <property type="evidence" value="ECO:0007669"/>
    <property type="project" value="InterPro"/>
</dbReference>
<evidence type="ECO:0000256" key="3">
    <source>
        <dbReference type="ARBA" id="ARBA00022475"/>
    </source>
</evidence>
<evidence type="ECO:0000256" key="8">
    <source>
        <dbReference type="ARBA" id="ARBA00023251"/>
    </source>
</evidence>
<evidence type="ECO:0000256" key="7">
    <source>
        <dbReference type="ARBA" id="ARBA00023136"/>
    </source>
</evidence>
<evidence type="ECO:0000313" key="12">
    <source>
        <dbReference type="Proteomes" id="UP000533598"/>
    </source>
</evidence>
<dbReference type="SUPFAM" id="SSF52540">
    <property type="entry name" value="P-loop containing nucleoside triphosphate hydrolases"/>
    <property type="match status" value="1"/>
</dbReference>
<keyword evidence="7" id="KW-0472">Membrane</keyword>
<keyword evidence="2" id="KW-0813">Transport</keyword>
<evidence type="ECO:0000256" key="6">
    <source>
        <dbReference type="ARBA" id="ARBA00022967"/>
    </source>
</evidence>
<proteinExistence type="inferred from homology"/>
<comment type="similarity">
    <text evidence="9">Belongs to the ABC transporter superfamily. Drug exporter-1 (DrugE1) (TC 3.A.1.105) family.</text>
</comment>
<protein>
    <submittedName>
        <fullName evidence="11">ABC-2 type transport system ATP-binding protein</fullName>
    </submittedName>
</protein>